<accession>E9GMM2</accession>
<evidence type="ECO:0000256" key="6">
    <source>
        <dbReference type="ARBA" id="ARBA00023303"/>
    </source>
</evidence>
<dbReference type="InterPro" id="IPR013821">
    <property type="entry name" value="K_chnl_volt-dep_KCNQ_C"/>
</dbReference>
<evidence type="ECO:0000256" key="1">
    <source>
        <dbReference type="ARBA" id="ARBA00004651"/>
    </source>
</evidence>
<gene>
    <name evidence="10" type="ORF">DAPPUDRAFT_104558</name>
</gene>
<dbReference type="PhylomeDB" id="E9GMM2"/>
<feature type="compositionally biased region" description="Pro residues" evidence="8">
    <location>
        <begin position="201"/>
        <end position="216"/>
    </location>
</feature>
<evidence type="ECO:0000313" key="10">
    <source>
        <dbReference type="EMBL" id="EFX79119.1"/>
    </source>
</evidence>
<feature type="compositionally biased region" description="Basic residues" evidence="8">
    <location>
        <begin position="281"/>
        <end position="290"/>
    </location>
</feature>
<comment type="catalytic activity">
    <reaction evidence="7">
        <text>K(+)(in) = K(+)(out)</text>
        <dbReference type="Rhea" id="RHEA:29463"/>
        <dbReference type="ChEBI" id="CHEBI:29103"/>
    </reaction>
</comment>
<keyword evidence="6" id="KW-0407">Ion channel</keyword>
<evidence type="ECO:0000313" key="11">
    <source>
        <dbReference type="Proteomes" id="UP000000305"/>
    </source>
</evidence>
<evidence type="ECO:0000256" key="5">
    <source>
        <dbReference type="ARBA" id="ARBA00023065"/>
    </source>
</evidence>
<feature type="domain" description="Potassium channel voltage dependent KCNQ C-terminal" evidence="9">
    <location>
        <begin position="73"/>
        <end position="182"/>
    </location>
</feature>
<dbReference type="PANTHER" id="PTHR47735">
    <property type="entry name" value="POTASSIUM VOLTAGE-GATED CHANNEL SUBFAMILY KQT MEMBER 4"/>
    <property type="match status" value="1"/>
</dbReference>
<feature type="region of interest" description="Disordered" evidence="8">
    <location>
        <begin position="244"/>
        <end position="290"/>
    </location>
</feature>
<feature type="region of interest" description="Disordered" evidence="8">
    <location>
        <begin position="190"/>
        <end position="224"/>
    </location>
</feature>
<dbReference type="HOGENOM" id="CLU_960628_0_0_1"/>
<evidence type="ECO:0000256" key="7">
    <source>
        <dbReference type="ARBA" id="ARBA00034430"/>
    </source>
</evidence>
<keyword evidence="3" id="KW-1003">Cell membrane</keyword>
<evidence type="ECO:0000256" key="2">
    <source>
        <dbReference type="ARBA" id="ARBA00022448"/>
    </source>
</evidence>
<organism evidence="10 11">
    <name type="scientific">Daphnia pulex</name>
    <name type="common">Water flea</name>
    <dbReference type="NCBI Taxonomy" id="6669"/>
    <lineage>
        <taxon>Eukaryota</taxon>
        <taxon>Metazoa</taxon>
        <taxon>Ecdysozoa</taxon>
        <taxon>Arthropoda</taxon>
        <taxon>Crustacea</taxon>
        <taxon>Branchiopoda</taxon>
        <taxon>Diplostraca</taxon>
        <taxon>Cladocera</taxon>
        <taxon>Anomopoda</taxon>
        <taxon>Daphniidae</taxon>
        <taxon>Daphnia</taxon>
    </lineage>
</organism>
<dbReference type="OrthoDB" id="6381553at2759"/>
<keyword evidence="4" id="KW-0630">Potassium</keyword>
<evidence type="ECO:0000256" key="8">
    <source>
        <dbReference type="SAM" id="MobiDB-lite"/>
    </source>
</evidence>
<protein>
    <recommendedName>
        <fullName evidence="9">Potassium channel voltage dependent KCNQ C-terminal domain-containing protein</fullName>
    </recommendedName>
</protein>
<dbReference type="GO" id="GO:0005249">
    <property type="term" value="F:voltage-gated potassium channel activity"/>
    <property type="evidence" value="ECO:0007669"/>
    <property type="project" value="InterPro"/>
</dbReference>
<reference evidence="10 11" key="1">
    <citation type="journal article" date="2011" name="Science">
        <title>The ecoresponsive genome of Daphnia pulex.</title>
        <authorList>
            <person name="Colbourne J.K."/>
            <person name="Pfrender M.E."/>
            <person name="Gilbert D."/>
            <person name="Thomas W.K."/>
            <person name="Tucker A."/>
            <person name="Oakley T.H."/>
            <person name="Tokishita S."/>
            <person name="Aerts A."/>
            <person name="Arnold G.J."/>
            <person name="Basu M.K."/>
            <person name="Bauer D.J."/>
            <person name="Caceres C.E."/>
            <person name="Carmel L."/>
            <person name="Casola C."/>
            <person name="Choi J.H."/>
            <person name="Detter J.C."/>
            <person name="Dong Q."/>
            <person name="Dusheyko S."/>
            <person name="Eads B.D."/>
            <person name="Frohlich T."/>
            <person name="Geiler-Samerotte K.A."/>
            <person name="Gerlach D."/>
            <person name="Hatcher P."/>
            <person name="Jogdeo S."/>
            <person name="Krijgsveld J."/>
            <person name="Kriventseva E.V."/>
            <person name="Kultz D."/>
            <person name="Laforsch C."/>
            <person name="Lindquist E."/>
            <person name="Lopez J."/>
            <person name="Manak J.R."/>
            <person name="Muller J."/>
            <person name="Pangilinan J."/>
            <person name="Patwardhan R.P."/>
            <person name="Pitluck S."/>
            <person name="Pritham E.J."/>
            <person name="Rechtsteiner A."/>
            <person name="Rho M."/>
            <person name="Rogozin I.B."/>
            <person name="Sakarya O."/>
            <person name="Salamov A."/>
            <person name="Schaack S."/>
            <person name="Shapiro H."/>
            <person name="Shiga Y."/>
            <person name="Skalitzky C."/>
            <person name="Smith Z."/>
            <person name="Souvorov A."/>
            <person name="Sung W."/>
            <person name="Tang Z."/>
            <person name="Tsuchiya D."/>
            <person name="Tu H."/>
            <person name="Vos H."/>
            <person name="Wang M."/>
            <person name="Wolf Y.I."/>
            <person name="Yamagata H."/>
            <person name="Yamada T."/>
            <person name="Ye Y."/>
            <person name="Shaw J.R."/>
            <person name="Andrews J."/>
            <person name="Crease T.J."/>
            <person name="Tang H."/>
            <person name="Lucas S.M."/>
            <person name="Robertson H.M."/>
            <person name="Bork P."/>
            <person name="Koonin E.V."/>
            <person name="Zdobnov E.M."/>
            <person name="Grigoriev I.V."/>
            <person name="Lynch M."/>
            <person name="Boore J.L."/>
        </authorList>
    </citation>
    <scope>NUCLEOTIDE SEQUENCE [LARGE SCALE GENOMIC DNA]</scope>
</reference>
<evidence type="ECO:0000256" key="4">
    <source>
        <dbReference type="ARBA" id="ARBA00022958"/>
    </source>
</evidence>
<keyword evidence="11" id="KW-1185">Reference proteome</keyword>
<comment type="subcellular location">
    <subcellularLocation>
        <location evidence="1">Cell membrane</location>
        <topology evidence="1">Multi-pass membrane protein</topology>
    </subcellularLocation>
</comment>
<dbReference type="InterPro" id="IPR003937">
    <property type="entry name" value="K_chnl_volt-dep_KCNQ"/>
</dbReference>
<dbReference type="EMBL" id="GL732553">
    <property type="protein sequence ID" value="EFX79119.1"/>
    <property type="molecule type" value="Genomic_DNA"/>
</dbReference>
<dbReference type="AlphaFoldDB" id="E9GMM2"/>
<dbReference type="STRING" id="6669.E9GMM2"/>
<dbReference type="GO" id="GO:0005886">
    <property type="term" value="C:plasma membrane"/>
    <property type="evidence" value="ECO:0007669"/>
    <property type="project" value="UniProtKB-SubCell"/>
</dbReference>
<dbReference type="PANTHER" id="PTHR47735:SF9">
    <property type="entry name" value="POTASSIUM VOLTAGE-GATED CHANNEL SUBFAMILY KQT MEMBER 4-LIKE ISOFORM X1"/>
    <property type="match status" value="1"/>
</dbReference>
<proteinExistence type="predicted"/>
<dbReference type="Proteomes" id="UP000000305">
    <property type="component" value="Unassembled WGS sequence"/>
</dbReference>
<evidence type="ECO:0000259" key="9">
    <source>
        <dbReference type="Pfam" id="PF03520"/>
    </source>
</evidence>
<dbReference type="eggNOG" id="KOG1419">
    <property type="taxonomic scope" value="Eukaryota"/>
</dbReference>
<keyword evidence="2" id="KW-0813">Transport</keyword>
<dbReference type="Gene3D" id="6.10.140.1910">
    <property type="match status" value="1"/>
</dbReference>
<keyword evidence="3" id="KW-0472">Membrane</keyword>
<name>E9GMM2_DAPPU</name>
<evidence type="ECO:0000256" key="3">
    <source>
        <dbReference type="ARBA" id="ARBA00022475"/>
    </source>
</evidence>
<dbReference type="InParanoid" id="E9GMM2"/>
<sequence length="290" mass="31687">MTRLPTIRRPKAPPPAHKIALVSANLAGCAISGQIPEANECGAHPNINGGIGRKLVHDSSRNSSDDEEEHPVRYIQLTPQYRMAIRAIRKMKFLVARRKFKEALKPYDVKDVIEQYSAGHVDLLGRVKALQARLDQILGKQGGSSSKGKDVYDNKYCLASRIVNVERQVGDIEAKVQRILELCLEDRQTKRQANANNPGDDPSPPPIVHPIRPNPPSSLGLPVMSSTNALATPLKPILVVDRGHETSASSAEAHNHHHHQQQQQQPGGGGGGGQEDQHPSPVKKRVTLQS</sequence>
<dbReference type="Pfam" id="PF03520">
    <property type="entry name" value="KCNQ_channel"/>
    <property type="match status" value="1"/>
</dbReference>
<dbReference type="KEGG" id="dpx:DAPPUDRAFT_104558"/>
<keyword evidence="5" id="KW-0406">Ion transport</keyword>